<proteinExistence type="predicted"/>
<dbReference type="EMBL" id="CP120863">
    <property type="protein sequence ID" value="WFE91146.1"/>
    <property type="molecule type" value="Genomic_DNA"/>
</dbReference>
<evidence type="ECO:0000313" key="2">
    <source>
        <dbReference type="EMBL" id="WFE91146.1"/>
    </source>
</evidence>
<accession>A0ABY8F7D3</accession>
<keyword evidence="1" id="KW-0472">Membrane</keyword>
<dbReference type="Proteomes" id="UP001209803">
    <property type="component" value="Chromosome"/>
</dbReference>
<sequence>MFLIVAAVLFAVFVINVSIGSFGGTPFFGNVGEMILLLAVSIAFTATILKKEAIKRAGK</sequence>
<reference evidence="2 3" key="1">
    <citation type="submission" date="2023-03" db="EMBL/GenBank/DDBJ databases">
        <title>Roseibium porphyridii sp. nov. and Roseibium rhodosorbium sp. nov. isolated from marine algae, Porphyridium cruentum and Rhodosorus marinus, respectively.</title>
        <authorList>
            <person name="Lee M.W."/>
            <person name="Choi B.J."/>
            <person name="Lee J.K."/>
            <person name="Choi D.G."/>
            <person name="Baek J.H."/>
            <person name="Bayburt H."/>
            <person name="Kim J.M."/>
            <person name="Han D.M."/>
            <person name="Kim K.H."/>
            <person name="Jeon C.O."/>
        </authorList>
    </citation>
    <scope>NUCLEOTIDE SEQUENCE [LARGE SCALE GENOMIC DNA]</scope>
    <source>
        <strain evidence="2 3">KMA01</strain>
    </source>
</reference>
<name>A0ABY8F7D3_9HYPH</name>
<keyword evidence="1" id="KW-0812">Transmembrane</keyword>
<evidence type="ECO:0000313" key="3">
    <source>
        <dbReference type="Proteomes" id="UP001209803"/>
    </source>
</evidence>
<gene>
    <name evidence="2" type="ORF">K1718_07270</name>
</gene>
<evidence type="ECO:0000256" key="1">
    <source>
        <dbReference type="SAM" id="Phobius"/>
    </source>
</evidence>
<protein>
    <submittedName>
        <fullName evidence="2">Uncharacterized protein</fullName>
    </submittedName>
</protein>
<dbReference type="RefSeq" id="WP_265683377.1">
    <property type="nucleotide sequence ID" value="NZ_CP120863.1"/>
</dbReference>
<feature type="transmembrane region" description="Helical" evidence="1">
    <location>
        <begin position="30"/>
        <end position="49"/>
    </location>
</feature>
<organism evidence="2 3">
    <name type="scientific">Roseibium porphyridii</name>
    <dbReference type="NCBI Taxonomy" id="2866279"/>
    <lineage>
        <taxon>Bacteria</taxon>
        <taxon>Pseudomonadati</taxon>
        <taxon>Pseudomonadota</taxon>
        <taxon>Alphaproteobacteria</taxon>
        <taxon>Hyphomicrobiales</taxon>
        <taxon>Stappiaceae</taxon>
        <taxon>Roseibium</taxon>
    </lineage>
</organism>
<keyword evidence="3" id="KW-1185">Reference proteome</keyword>
<keyword evidence="1" id="KW-1133">Transmembrane helix</keyword>